<reference evidence="7 8" key="1">
    <citation type="journal article" date="2016" name="Nat. Commun.">
        <title>Thousands of microbial genomes shed light on interconnected biogeochemical processes in an aquifer system.</title>
        <authorList>
            <person name="Anantharaman K."/>
            <person name="Brown C.T."/>
            <person name="Hug L.A."/>
            <person name="Sharon I."/>
            <person name="Castelle C.J."/>
            <person name="Probst A.J."/>
            <person name="Thomas B.C."/>
            <person name="Singh A."/>
            <person name="Wilkins M.J."/>
            <person name="Karaoz U."/>
            <person name="Brodie E.L."/>
            <person name="Williams K.H."/>
            <person name="Hubbard S.S."/>
            <person name="Banfield J.F."/>
        </authorList>
    </citation>
    <scope>NUCLEOTIDE SEQUENCE [LARGE SCALE GENOMIC DNA]</scope>
</reference>
<comment type="caution">
    <text evidence="7">The sequence shown here is derived from an EMBL/GenBank/DDBJ whole genome shotgun (WGS) entry which is preliminary data.</text>
</comment>
<evidence type="ECO:0008006" key="9">
    <source>
        <dbReference type="Google" id="ProtNLM"/>
    </source>
</evidence>
<dbReference type="InterPro" id="IPR006139">
    <property type="entry name" value="D-isomer_2_OHA_DH_cat_dom"/>
</dbReference>
<evidence type="ECO:0000256" key="1">
    <source>
        <dbReference type="ARBA" id="ARBA00005854"/>
    </source>
</evidence>
<dbReference type="Gene3D" id="3.40.50.720">
    <property type="entry name" value="NAD(P)-binding Rossmann-like Domain"/>
    <property type="match status" value="2"/>
</dbReference>
<dbReference type="PANTHER" id="PTHR43761">
    <property type="entry name" value="D-ISOMER SPECIFIC 2-HYDROXYACID DEHYDROGENASE FAMILY PROTEIN (AFU_ORTHOLOGUE AFUA_1G13630)"/>
    <property type="match status" value="1"/>
</dbReference>
<name>A0A1F8BIJ0_9BACT</name>
<dbReference type="Proteomes" id="UP000177082">
    <property type="component" value="Unassembled WGS sequence"/>
</dbReference>
<dbReference type="InterPro" id="IPR036291">
    <property type="entry name" value="NAD(P)-bd_dom_sf"/>
</dbReference>
<evidence type="ECO:0000259" key="5">
    <source>
        <dbReference type="Pfam" id="PF00389"/>
    </source>
</evidence>
<protein>
    <recommendedName>
        <fullName evidence="9">D-isomer specific 2-hydroxyacid dehydrogenase NAD-binding domain-containing protein</fullName>
    </recommendedName>
</protein>
<keyword evidence="2 4" id="KW-0560">Oxidoreductase</keyword>
<evidence type="ECO:0000313" key="8">
    <source>
        <dbReference type="Proteomes" id="UP000177082"/>
    </source>
</evidence>
<evidence type="ECO:0000256" key="3">
    <source>
        <dbReference type="ARBA" id="ARBA00023027"/>
    </source>
</evidence>
<evidence type="ECO:0000259" key="6">
    <source>
        <dbReference type="Pfam" id="PF02826"/>
    </source>
</evidence>
<dbReference type="GO" id="GO:0016616">
    <property type="term" value="F:oxidoreductase activity, acting on the CH-OH group of donors, NAD or NADP as acceptor"/>
    <property type="evidence" value="ECO:0007669"/>
    <property type="project" value="InterPro"/>
</dbReference>
<feature type="domain" description="D-isomer specific 2-hydroxyacid dehydrogenase catalytic" evidence="5">
    <location>
        <begin position="5"/>
        <end position="296"/>
    </location>
</feature>
<accession>A0A1F8BIJ0</accession>
<gene>
    <name evidence="7" type="ORF">A2961_00025</name>
</gene>
<sequence length="302" mass="33519">MKKIVVTNPMGLSEEQKARLNKLGEVTYFDEMPSSPDEWLKRCQGFEIICSWMAGLREKYGELKDVFISVPFVGVGTFADPKVLSAKNITIANSPGCNRNAVSEWITWMLLSTTRRLDTYLRTTETVSLAQSPIGLTSKNITILGNGNIGKRVTEICRALEMNVTIFKRGDDLLKAVKDADIIVDVLSTNSTSKGLLNRDFFQSVKEGAIFISVTVAAIVDFNAMFEALDSGKLSLVAHDVADAKPGDSTNTLYKKLRQHPKVYTTPHIAGFSDTTTRIGNNMMIDNIEAWLQDKPINVFKR</sequence>
<dbReference type="SUPFAM" id="SSF51735">
    <property type="entry name" value="NAD(P)-binding Rossmann-fold domains"/>
    <property type="match status" value="1"/>
</dbReference>
<evidence type="ECO:0000256" key="4">
    <source>
        <dbReference type="RuleBase" id="RU003719"/>
    </source>
</evidence>
<evidence type="ECO:0000313" key="7">
    <source>
        <dbReference type="EMBL" id="OGM63852.1"/>
    </source>
</evidence>
<feature type="domain" description="D-isomer specific 2-hydroxyacid dehydrogenase NAD-binding" evidence="6">
    <location>
        <begin position="108"/>
        <end position="270"/>
    </location>
</feature>
<proteinExistence type="inferred from homology"/>
<dbReference type="PANTHER" id="PTHR43761:SF1">
    <property type="entry name" value="D-ISOMER SPECIFIC 2-HYDROXYACID DEHYDROGENASE CATALYTIC DOMAIN-CONTAINING PROTEIN-RELATED"/>
    <property type="match status" value="1"/>
</dbReference>
<keyword evidence="3" id="KW-0520">NAD</keyword>
<dbReference type="Pfam" id="PF00389">
    <property type="entry name" value="2-Hacid_dh"/>
    <property type="match status" value="1"/>
</dbReference>
<dbReference type="InterPro" id="IPR050418">
    <property type="entry name" value="D-iso_2-hydroxyacid_DH_PdxB"/>
</dbReference>
<evidence type="ECO:0000256" key="2">
    <source>
        <dbReference type="ARBA" id="ARBA00023002"/>
    </source>
</evidence>
<dbReference type="SUPFAM" id="SSF52283">
    <property type="entry name" value="Formate/glycerate dehydrogenase catalytic domain-like"/>
    <property type="match status" value="1"/>
</dbReference>
<dbReference type="GO" id="GO:0051287">
    <property type="term" value="F:NAD binding"/>
    <property type="evidence" value="ECO:0007669"/>
    <property type="project" value="InterPro"/>
</dbReference>
<organism evidence="7 8">
    <name type="scientific">Candidatus Woesebacteria bacterium RIFCSPLOWO2_01_FULL_39_21</name>
    <dbReference type="NCBI Taxonomy" id="1802519"/>
    <lineage>
        <taxon>Bacteria</taxon>
        <taxon>Candidatus Woeseibacteriota</taxon>
    </lineage>
</organism>
<dbReference type="InterPro" id="IPR006140">
    <property type="entry name" value="D-isomer_DH_NAD-bd"/>
</dbReference>
<dbReference type="EMBL" id="MGHF01000011">
    <property type="protein sequence ID" value="OGM63852.1"/>
    <property type="molecule type" value="Genomic_DNA"/>
</dbReference>
<comment type="similarity">
    <text evidence="1 4">Belongs to the D-isomer specific 2-hydroxyacid dehydrogenase family.</text>
</comment>
<dbReference type="STRING" id="1802519.A2961_00025"/>
<dbReference type="Pfam" id="PF02826">
    <property type="entry name" value="2-Hacid_dh_C"/>
    <property type="match status" value="1"/>
</dbReference>
<dbReference type="AlphaFoldDB" id="A0A1F8BIJ0"/>